<dbReference type="GO" id="GO:0004222">
    <property type="term" value="F:metalloendopeptidase activity"/>
    <property type="evidence" value="ECO:0007669"/>
    <property type="project" value="TreeGrafter"/>
</dbReference>
<dbReference type="EMBL" id="UOFO01000023">
    <property type="protein sequence ID" value="VAW83735.1"/>
    <property type="molecule type" value="Genomic_DNA"/>
</dbReference>
<name>A0A3B0YS78_9ZZZZ</name>
<proteinExistence type="predicted"/>
<dbReference type="Pfam" id="PF01551">
    <property type="entry name" value="Peptidase_M23"/>
    <property type="match status" value="1"/>
</dbReference>
<keyword evidence="1" id="KW-0812">Transmembrane</keyword>
<feature type="transmembrane region" description="Helical" evidence="1">
    <location>
        <begin position="37"/>
        <end position="61"/>
    </location>
</feature>
<protein>
    <submittedName>
        <fullName evidence="3">Peptidase, M23/M37 family</fullName>
    </submittedName>
</protein>
<dbReference type="Gene3D" id="2.70.70.10">
    <property type="entry name" value="Glucose Permease (Domain IIA)"/>
    <property type="match status" value="1"/>
</dbReference>
<gene>
    <name evidence="3" type="ORF">MNBD_GAMMA16-2340</name>
</gene>
<dbReference type="InterPro" id="IPR011055">
    <property type="entry name" value="Dup_hybrid_motif"/>
</dbReference>
<keyword evidence="1" id="KW-1133">Transmembrane helix</keyword>
<dbReference type="InterPro" id="IPR050570">
    <property type="entry name" value="Cell_wall_metabolism_enzyme"/>
</dbReference>
<reference evidence="3" key="1">
    <citation type="submission" date="2018-06" db="EMBL/GenBank/DDBJ databases">
        <authorList>
            <person name="Zhirakovskaya E."/>
        </authorList>
    </citation>
    <scope>NUCLEOTIDE SEQUENCE</scope>
</reference>
<feature type="domain" description="M23ase beta-sheet core" evidence="2">
    <location>
        <begin position="221"/>
        <end position="315"/>
    </location>
</feature>
<keyword evidence="1" id="KW-0472">Membrane</keyword>
<accession>A0A3B0YS78</accession>
<evidence type="ECO:0000313" key="3">
    <source>
        <dbReference type="EMBL" id="VAW83735.1"/>
    </source>
</evidence>
<organism evidence="3">
    <name type="scientific">hydrothermal vent metagenome</name>
    <dbReference type="NCBI Taxonomy" id="652676"/>
    <lineage>
        <taxon>unclassified sequences</taxon>
        <taxon>metagenomes</taxon>
        <taxon>ecological metagenomes</taxon>
    </lineage>
</organism>
<dbReference type="AlphaFoldDB" id="A0A3B0YS78"/>
<sequence length="323" mass="35033">MQVTVSFLKIGEITLYMNIILLSKSNRRTHTFNFHNGVKLFIVSVVIAGALACGFAGYYVAGYQAQVTAVSLSSSEHDVAVEQQSQVKEAVRQSRNAINALNSKVAEIQAKAIRVDALGKRLVALARLDKGEFDFDNVPAQGGPPGPMLAEDVELADFIKSLERLSVHLDDRVDQLSVLETLNINALLKNEAIPAGRPVRSGWLSSPFGNRSDPFTGKQAKHQGVDFAGKRGSDILVVAGGIVTWSGERYGYGKMVEVDHGNGYVTRYGHNEENLVGAGATVKKGQIIALMGSSGRSTGPHVHFEVLRHGLPVNPEKYVWVKR</sequence>
<dbReference type="FunFam" id="2.70.70.10:FF:000006">
    <property type="entry name" value="M23 family peptidase"/>
    <property type="match status" value="1"/>
</dbReference>
<dbReference type="PANTHER" id="PTHR21666:SF291">
    <property type="entry name" value="STAGE II SPORULATION PROTEIN Q"/>
    <property type="match status" value="1"/>
</dbReference>
<evidence type="ECO:0000259" key="2">
    <source>
        <dbReference type="Pfam" id="PF01551"/>
    </source>
</evidence>
<dbReference type="InterPro" id="IPR016047">
    <property type="entry name" value="M23ase_b-sheet_dom"/>
</dbReference>
<dbReference type="PANTHER" id="PTHR21666">
    <property type="entry name" value="PEPTIDASE-RELATED"/>
    <property type="match status" value="1"/>
</dbReference>
<evidence type="ECO:0000256" key="1">
    <source>
        <dbReference type="SAM" id="Phobius"/>
    </source>
</evidence>
<dbReference type="SUPFAM" id="SSF51261">
    <property type="entry name" value="Duplicated hybrid motif"/>
    <property type="match status" value="1"/>
</dbReference>
<dbReference type="CDD" id="cd12797">
    <property type="entry name" value="M23_peptidase"/>
    <property type="match status" value="1"/>
</dbReference>